<dbReference type="AlphaFoldDB" id="A0A644Z7C2"/>
<comment type="caution">
    <text evidence="1">The sequence shown here is derived from an EMBL/GenBank/DDBJ whole genome shotgun (WGS) entry which is preliminary data.</text>
</comment>
<protein>
    <submittedName>
        <fullName evidence="1">Uncharacterized protein</fullName>
    </submittedName>
</protein>
<dbReference type="AntiFam" id="ANF00162">
    <property type="entry name" value="Shadow ORF (opposite ppdK)"/>
</dbReference>
<dbReference type="EMBL" id="VSSQ01007693">
    <property type="protein sequence ID" value="MPM36702.1"/>
    <property type="molecule type" value="Genomic_DNA"/>
</dbReference>
<proteinExistence type="predicted"/>
<sequence>MKHIDGYFDHGSPGTFTAAGLQQPQLTVLYGKLEVLHVFEVVFKFLLRFNQFFGTFGQCLFE</sequence>
<reference evidence="1" key="1">
    <citation type="submission" date="2019-08" db="EMBL/GenBank/DDBJ databases">
        <authorList>
            <person name="Kucharzyk K."/>
            <person name="Murdoch R.W."/>
            <person name="Higgins S."/>
            <person name="Loffler F."/>
        </authorList>
    </citation>
    <scope>NUCLEOTIDE SEQUENCE</scope>
</reference>
<gene>
    <name evidence="1" type="ORF">SDC9_83304</name>
</gene>
<name>A0A644Z7C2_9ZZZZ</name>
<accession>A0A644Z7C2</accession>
<organism evidence="1">
    <name type="scientific">bioreactor metagenome</name>
    <dbReference type="NCBI Taxonomy" id="1076179"/>
    <lineage>
        <taxon>unclassified sequences</taxon>
        <taxon>metagenomes</taxon>
        <taxon>ecological metagenomes</taxon>
    </lineage>
</organism>
<evidence type="ECO:0000313" key="1">
    <source>
        <dbReference type="EMBL" id="MPM36702.1"/>
    </source>
</evidence>